<dbReference type="SUPFAM" id="SSF53633">
    <property type="entry name" value="Carbamate kinase-like"/>
    <property type="match status" value="1"/>
</dbReference>
<comment type="caution">
    <text evidence="6">The sequence shown here is derived from an EMBL/GenBank/DDBJ whole genome shotgun (WGS) entry which is preliminary data.</text>
</comment>
<keyword evidence="3 6" id="KW-0418">Kinase</keyword>
<reference evidence="6" key="2">
    <citation type="journal article" date="2021" name="PeerJ">
        <title>Extensive microbial diversity within the chicken gut microbiome revealed by metagenomics and culture.</title>
        <authorList>
            <person name="Gilroy R."/>
            <person name="Ravi A."/>
            <person name="Getino M."/>
            <person name="Pursley I."/>
            <person name="Horton D.L."/>
            <person name="Alikhan N.F."/>
            <person name="Baker D."/>
            <person name="Gharbi K."/>
            <person name="Hall N."/>
            <person name="Watson M."/>
            <person name="Adriaenssens E.M."/>
            <person name="Foster-Nyarko E."/>
            <person name="Jarju S."/>
            <person name="Secka A."/>
            <person name="Antonio M."/>
            <person name="Oren A."/>
            <person name="Chaudhuri R.R."/>
            <person name="La Ragione R."/>
            <person name="Hildebrand F."/>
            <person name="Pallen M.J."/>
        </authorList>
    </citation>
    <scope>NUCLEOTIDE SEQUENCE</scope>
    <source>
        <strain evidence="6">517</strain>
    </source>
</reference>
<dbReference type="Gene3D" id="3.40.1160.10">
    <property type="entry name" value="Acetylglutamate kinase-like"/>
    <property type="match status" value="1"/>
</dbReference>
<evidence type="ECO:0000256" key="2">
    <source>
        <dbReference type="ARBA" id="ARBA00022741"/>
    </source>
</evidence>
<organism evidence="6 7">
    <name type="scientific">Candidatus Stercoripulliclostridium pullicola</name>
    <dbReference type="NCBI Taxonomy" id="2840953"/>
    <lineage>
        <taxon>Bacteria</taxon>
        <taxon>Bacillati</taxon>
        <taxon>Bacillota</taxon>
        <taxon>Clostridia</taxon>
        <taxon>Eubacteriales</taxon>
        <taxon>Candidatus Stercoripulliclostridium</taxon>
    </lineage>
</organism>
<dbReference type="InterPro" id="IPR001057">
    <property type="entry name" value="Glu/AcGlu_kinase"/>
</dbReference>
<evidence type="ECO:0000256" key="4">
    <source>
        <dbReference type="ARBA" id="ARBA00022840"/>
    </source>
</evidence>
<dbReference type="EMBL" id="JADINF010000152">
    <property type="protein sequence ID" value="MBO8424544.1"/>
    <property type="molecule type" value="Genomic_DNA"/>
</dbReference>
<accession>A0A940DHJ3</accession>
<dbReference type="PANTHER" id="PTHR11063:SF8">
    <property type="entry name" value="DELTA-1-PYRROLINE-5-CARBOXYLATE SYNTHASE"/>
    <property type="match status" value="1"/>
</dbReference>
<keyword evidence="4" id="KW-0067">ATP-binding</keyword>
<dbReference type="InterPro" id="IPR036393">
    <property type="entry name" value="AceGlu_kinase-like_sf"/>
</dbReference>
<evidence type="ECO:0000259" key="5">
    <source>
        <dbReference type="Pfam" id="PF00696"/>
    </source>
</evidence>
<keyword evidence="2" id="KW-0547">Nucleotide-binding</keyword>
<dbReference type="Pfam" id="PF00696">
    <property type="entry name" value="AA_kinase"/>
    <property type="match status" value="1"/>
</dbReference>
<dbReference type="GO" id="GO:0004350">
    <property type="term" value="F:glutamate-5-semialdehyde dehydrogenase activity"/>
    <property type="evidence" value="ECO:0007669"/>
    <property type="project" value="TreeGrafter"/>
</dbReference>
<evidence type="ECO:0000313" key="6">
    <source>
        <dbReference type="EMBL" id="MBO8424544.1"/>
    </source>
</evidence>
<dbReference type="GO" id="GO:0005524">
    <property type="term" value="F:ATP binding"/>
    <property type="evidence" value="ECO:0007669"/>
    <property type="project" value="UniProtKB-KW"/>
</dbReference>
<name>A0A940DHJ3_9FIRM</name>
<protein>
    <submittedName>
        <fullName evidence="6">Uridylate kinase</fullName>
    </submittedName>
</protein>
<evidence type="ECO:0000313" key="7">
    <source>
        <dbReference type="Proteomes" id="UP000727857"/>
    </source>
</evidence>
<dbReference type="Proteomes" id="UP000727857">
    <property type="component" value="Unassembled WGS sequence"/>
</dbReference>
<dbReference type="PANTHER" id="PTHR11063">
    <property type="entry name" value="GLUTAMATE SEMIALDEHYDE DEHYDROGENASE"/>
    <property type="match status" value="1"/>
</dbReference>
<dbReference type="InterPro" id="IPR001048">
    <property type="entry name" value="Asp/Glu/Uridylate_kinase"/>
</dbReference>
<evidence type="ECO:0000256" key="1">
    <source>
        <dbReference type="ARBA" id="ARBA00022679"/>
    </source>
</evidence>
<dbReference type="AlphaFoldDB" id="A0A940DHJ3"/>
<dbReference type="GO" id="GO:0016301">
    <property type="term" value="F:kinase activity"/>
    <property type="evidence" value="ECO:0007669"/>
    <property type="project" value="UniProtKB-KW"/>
</dbReference>
<keyword evidence="1" id="KW-0808">Transferase</keyword>
<proteinExistence type="predicted"/>
<sequence length="276" mass="31227">MTAFDIELVGKIGSMALIDKANNDIDYNVIARISRELKPGYMWVTSGATEIGRLDYIHRVGNELKGDYADIKTDYAAQGQSILLETYRRFMDSRYSLRQFLVEHQHFNDPMKREHLKAALLRCPLQGAIPIINYNDPVCSEENRKMEIQALRSCHSKVVECIDNDETASQIACLVKPKYLLILSGLDGIYTDIHNADTLVRHITGATAEEVIENIEYYQHYCDGASRKGANGARAKLEYVKDPVRQGTTVMIANSKYGIRDVLEDRVPYTKISISD</sequence>
<feature type="domain" description="Aspartate/glutamate/uridylate kinase" evidence="5">
    <location>
        <begin position="9"/>
        <end position="254"/>
    </location>
</feature>
<evidence type="ECO:0000256" key="3">
    <source>
        <dbReference type="ARBA" id="ARBA00022777"/>
    </source>
</evidence>
<dbReference type="PRINTS" id="PR00474">
    <property type="entry name" value="GLU5KINASE"/>
</dbReference>
<reference evidence="6" key="1">
    <citation type="submission" date="2020-10" db="EMBL/GenBank/DDBJ databases">
        <authorList>
            <person name="Gilroy R."/>
        </authorList>
    </citation>
    <scope>NUCLEOTIDE SEQUENCE</scope>
    <source>
        <strain evidence="6">517</strain>
    </source>
</reference>
<gene>
    <name evidence="6" type="ORF">IAB16_05950</name>
</gene>